<protein>
    <submittedName>
        <fullName evidence="3">Uncharacterized protein</fullName>
    </submittedName>
</protein>
<dbReference type="InterPro" id="IPR021134">
    <property type="entry name" value="Bestrophin-like"/>
</dbReference>
<evidence type="ECO:0000313" key="3">
    <source>
        <dbReference type="EMBL" id="KAL1519902.1"/>
    </source>
</evidence>
<comment type="caution">
    <text evidence="3">The sequence shown here is derived from an EMBL/GenBank/DDBJ whole genome shotgun (WGS) entry which is preliminary data.</text>
</comment>
<dbReference type="GO" id="GO:0005254">
    <property type="term" value="F:chloride channel activity"/>
    <property type="evidence" value="ECO:0007669"/>
    <property type="project" value="InterPro"/>
</dbReference>
<feature type="transmembrane region" description="Helical" evidence="2">
    <location>
        <begin position="351"/>
        <end position="379"/>
    </location>
</feature>
<evidence type="ECO:0000256" key="1">
    <source>
        <dbReference type="SAM" id="MobiDB-lite"/>
    </source>
</evidence>
<feature type="transmembrane region" description="Helical" evidence="2">
    <location>
        <begin position="309"/>
        <end position="330"/>
    </location>
</feature>
<evidence type="ECO:0000313" key="4">
    <source>
        <dbReference type="Proteomes" id="UP001515480"/>
    </source>
</evidence>
<keyword evidence="2" id="KW-0472">Membrane</keyword>
<accession>A0AB34JF89</accession>
<feature type="region of interest" description="Disordered" evidence="1">
    <location>
        <begin position="427"/>
        <end position="446"/>
    </location>
</feature>
<dbReference type="EMBL" id="JBGBPQ010000009">
    <property type="protein sequence ID" value="KAL1519902.1"/>
    <property type="molecule type" value="Genomic_DNA"/>
</dbReference>
<sequence length="446" mass="48118">MQCAAPISPAPVMSHSPDEFASVSLLSGSMRTSVRDVNNSKGFAHKLETFLDDSSGVVFQDRYCTSRASFPPKVLSYSARKVLLEPGGAWRAFGSRARHATAVAGSGLGGRLLVFGSITFVFGLLSPVIQADAEEAVSSLNNLIAAGLFFLLGPFVGTVGHRWWSIRKDCVGGLWGVVDDLSTFAAGWFASKSLPDRTARALVLRLGLLSHALLFKQARGEDDDLDDVIQAGLLLPHEAAALAPLTSKAQVVWAWQLRLWTRLLSGDFGASPIPHATHVAPLVMERCVQGRAAIGTAMAFIDTQQPFPYVHLLSMITDVSLMVNSIYVGIHTGRELQDDKMRWSGSHLFNVGLLIAFAALRVASFALIYVGLLAIGAALDNPMGGDPADLPELAYQVYMKNECEAFSAGVDAIDTNDGWWEGLGQRQVESVPAPNSPQRFSRRHND</sequence>
<keyword evidence="2" id="KW-1133">Transmembrane helix</keyword>
<feature type="transmembrane region" description="Helical" evidence="2">
    <location>
        <begin position="112"/>
        <end position="131"/>
    </location>
</feature>
<organism evidence="3 4">
    <name type="scientific">Prymnesium parvum</name>
    <name type="common">Toxic golden alga</name>
    <dbReference type="NCBI Taxonomy" id="97485"/>
    <lineage>
        <taxon>Eukaryota</taxon>
        <taxon>Haptista</taxon>
        <taxon>Haptophyta</taxon>
        <taxon>Prymnesiophyceae</taxon>
        <taxon>Prymnesiales</taxon>
        <taxon>Prymnesiaceae</taxon>
        <taxon>Prymnesium</taxon>
    </lineage>
</organism>
<name>A0AB34JF89_PRYPA</name>
<dbReference type="Proteomes" id="UP001515480">
    <property type="component" value="Unassembled WGS sequence"/>
</dbReference>
<reference evidence="3 4" key="1">
    <citation type="journal article" date="2024" name="Science">
        <title>Giant polyketide synthase enzymes in the biosynthesis of giant marine polyether toxins.</title>
        <authorList>
            <person name="Fallon T.R."/>
            <person name="Shende V.V."/>
            <person name="Wierzbicki I.H."/>
            <person name="Pendleton A.L."/>
            <person name="Watervoot N.F."/>
            <person name="Auber R.P."/>
            <person name="Gonzalez D.J."/>
            <person name="Wisecaver J.H."/>
            <person name="Moore B.S."/>
        </authorList>
    </citation>
    <scope>NUCLEOTIDE SEQUENCE [LARGE SCALE GENOMIC DNA]</scope>
    <source>
        <strain evidence="3 4">12B1</strain>
    </source>
</reference>
<feature type="transmembrane region" description="Helical" evidence="2">
    <location>
        <begin position="143"/>
        <end position="164"/>
    </location>
</feature>
<keyword evidence="4" id="KW-1185">Reference proteome</keyword>
<dbReference type="AlphaFoldDB" id="A0AB34JF89"/>
<dbReference type="Pfam" id="PF01062">
    <property type="entry name" value="Bestrophin"/>
    <property type="match status" value="1"/>
</dbReference>
<evidence type="ECO:0000256" key="2">
    <source>
        <dbReference type="SAM" id="Phobius"/>
    </source>
</evidence>
<gene>
    <name evidence="3" type="ORF">AB1Y20_023391</name>
</gene>
<keyword evidence="2" id="KW-0812">Transmembrane</keyword>
<proteinExistence type="predicted"/>